<name>A0A1H7Z6B9_9FIRM</name>
<proteinExistence type="inferred from homology"/>
<evidence type="ECO:0000313" key="3">
    <source>
        <dbReference type="EMBL" id="SEM53733.1"/>
    </source>
</evidence>
<comment type="similarity">
    <text evidence="1 2">Belongs to the UPF0102 family.</text>
</comment>
<dbReference type="InterPro" id="IPR011856">
    <property type="entry name" value="tRNA_endonuc-like_dom_sf"/>
</dbReference>
<dbReference type="SUPFAM" id="SSF52980">
    <property type="entry name" value="Restriction endonuclease-like"/>
    <property type="match status" value="1"/>
</dbReference>
<dbReference type="EMBL" id="FOCG01000001">
    <property type="protein sequence ID" value="SEM53733.1"/>
    <property type="molecule type" value="Genomic_DNA"/>
</dbReference>
<dbReference type="NCBIfam" id="TIGR00252">
    <property type="entry name" value="YraN family protein"/>
    <property type="match status" value="1"/>
</dbReference>
<dbReference type="AlphaFoldDB" id="A0A1H7Z6B9"/>
<dbReference type="PANTHER" id="PTHR34039:SF1">
    <property type="entry name" value="UPF0102 PROTEIN YRAN"/>
    <property type="match status" value="1"/>
</dbReference>
<dbReference type="HAMAP" id="MF_00048">
    <property type="entry name" value="UPF0102"/>
    <property type="match status" value="1"/>
</dbReference>
<accession>A0A1H7Z6B9</accession>
<dbReference type="GO" id="GO:0003676">
    <property type="term" value="F:nucleic acid binding"/>
    <property type="evidence" value="ECO:0007669"/>
    <property type="project" value="InterPro"/>
</dbReference>
<dbReference type="InterPro" id="IPR003509">
    <property type="entry name" value="UPF0102_YraN-like"/>
</dbReference>
<dbReference type="InterPro" id="IPR011335">
    <property type="entry name" value="Restrct_endonuc-II-like"/>
</dbReference>
<gene>
    <name evidence="3" type="ORF">SAMN05216180_0456</name>
</gene>
<keyword evidence="4" id="KW-1185">Reference proteome</keyword>
<evidence type="ECO:0000256" key="1">
    <source>
        <dbReference type="ARBA" id="ARBA00006738"/>
    </source>
</evidence>
<reference evidence="3 4" key="1">
    <citation type="submission" date="2016-10" db="EMBL/GenBank/DDBJ databases">
        <authorList>
            <person name="de Groot N.N."/>
        </authorList>
    </citation>
    <scope>NUCLEOTIDE SEQUENCE [LARGE SCALE GENOMIC DNA]</scope>
    <source>
        <strain evidence="3 4">CGMCC 1.5070</strain>
    </source>
</reference>
<dbReference type="Gene3D" id="3.40.1350.10">
    <property type="match status" value="1"/>
</dbReference>
<sequence>MNTVEIGRIGEEYAAGILQKIGLTVIAQNYHSRFGEIDIIAVNEQYIVFAEVKTRVQGCLGVPADAVGIQKQRRIIKTAAHYLISHPVNLQPRFDVVEIITSPNGEVISSNHFANAFCAQSSDIF</sequence>
<dbReference type="CDD" id="cd20736">
    <property type="entry name" value="PoNe_Nuclease"/>
    <property type="match status" value="1"/>
</dbReference>
<dbReference type="Proteomes" id="UP000199158">
    <property type="component" value="Unassembled WGS sequence"/>
</dbReference>
<keyword evidence="3" id="KW-0255">Endonuclease</keyword>
<organism evidence="3 4">
    <name type="scientific">Hydrogenoanaerobacterium saccharovorans</name>
    <dbReference type="NCBI Taxonomy" id="474960"/>
    <lineage>
        <taxon>Bacteria</taxon>
        <taxon>Bacillati</taxon>
        <taxon>Bacillota</taxon>
        <taxon>Clostridia</taxon>
        <taxon>Eubacteriales</taxon>
        <taxon>Oscillospiraceae</taxon>
        <taxon>Hydrogenoanaerobacterium</taxon>
    </lineage>
</organism>
<dbReference type="RefSeq" id="WP_162840767.1">
    <property type="nucleotide sequence ID" value="NZ_FOCG01000001.1"/>
</dbReference>
<evidence type="ECO:0000313" key="4">
    <source>
        <dbReference type="Proteomes" id="UP000199158"/>
    </source>
</evidence>
<dbReference type="STRING" id="474960.SAMN05216180_0456"/>
<protein>
    <recommendedName>
        <fullName evidence="2">UPF0102 protein SAMN05216180_0456</fullName>
    </recommendedName>
</protein>
<dbReference type="PANTHER" id="PTHR34039">
    <property type="entry name" value="UPF0102 PROTEIN YRAN"/>
    <property type="match status" value="1"/>
</dbReference>
<dbReference type="GO" id="GO:0004519">
    <property type="term" value="F:endonuclease activity"/>
    <property type="evidence" value="ECO:0007669"/>
    <property type="project" value="UniProtKB-KW"/>
</dbReference>
<keyword evidence="3" id="KW-0540">Nuclease</keyword>
<dbReference type="Pfam" id="PF02021">
    <property type="entry name" value="UPF0102"/>
    <property type="match status" value="1"/>
</dbReference>
<keyword evidence="3" id="KW-0378">Hydrolase</keyword>
<evidence type="ECO:0000256" key="2">
    <source>
        <dbReference type="HAMAP-Rule" id="MF_00048"/>
    </source>
</evidence>
<dbReference type="NCBIfam" id="NF009150">
    <property type="entry name" value="PRK12497.1-3"/>
    <property type="match status" value="1"/>
</dbReference>